<name>A0A6B9ZAY6_9BACT</name>
<dbReference type="EMBL" id="CP048113">
    <property type="protein sequence ID" value="QHS59448.1"/>
    <property type="molecule type" value="Genomic_DNA"/>
</dbReference>
<accession>A0A6B9ZAY6</accession>
<protein>
    <submittedName>
        <fullName evidence="1">Uncharacterized protein</fullName>
    </submittedName>
</protein>
<dbReference type="RefSeq" id="WP_162331143.1">
    <property type="nucleotide sequence ID" value="NZ_CP048113.1"/>
</dbReference>
<dbReference type="KEGG" id="chih:GWR21_07565"/>
<reference evidence="1 2" key="1">
    <citation type="submission" date="2020-01" db="EMBL/GenBank/DDBJ databases">
        <title>Complete genome sequence of Chitinophaga sp. H33E-04 isolated from quinoa roots.</title>
        <authorList>
            <person name="Weon H.-Y."/>
            <person name="Lee S.A."/>
        </authorList>
    </citation>
    <scope>NUCLEOTIDE SEQUENCE [LARGE SCALE GENOMIC DNA]</scope>
    <source>
        <strain evidence="1 2">H33E-04</strain>
    </source>
</reference>
<evidence type="ECO:0000313" key="2">
    <source>
        <dbReference type="Proteomes" id="UP000476411"/>
    </source>
</evidence>
<evidence type="ECO:0000313" key="1">
    <source>
        <dbReference type="EMBL" id="QHS59448.1"/>
    </source>
</evidence>
<dbReference type="Proteomes" id="UP000476411">
    <property type="component" value="Chromosome"/>
</dbReference>
<gene>
    <name evidence="1" type="ORF">GWR21_07565</name>
</gene>
<sequence length="156" mass="17222">MSQDLSSVPGVPQNALIFVDSILSKKGMEGLDPSKIALIDIVKGKKLKEKYGPEGENGVIFIETVDFARKRYTRMFAEISPEYKKQLEKAGNDSSFQYLLDGSLINTSKEQMLAALLRKDIDSINVMFNGELNGKPTGVGCSNTNIPMVMIRTKTN</sequence>
<proteinExistence type="predicted"/>
<keyword evidence="2" id="KW-1185">Reference proteome</keyword>
<dbReference type="AlphaFoldDB" id="A0A6B9ZAY6"/>
<organism evidence="1 2">
    <name type="scientific">Chitinophaga agri</name>
    <dbReference type="NCBI Taxonomy" id="2703787"/>
    <lineage>
        <taxon>Bacteria</taxon>
        <taxon>Pseudomonadati</taxon>
        <taxon>Bacteroidota</taxon>
        <taxon>Chitinophagia</taxon>
        <taxon>Chitinophagales</taxon>
        <taxon>Chitinophagaceae</taxon>
        <taxon>Chitinophaga</taxon>
    </lineage>
</organism>